<dbReference type="Proteomes" id="UP000472268">
    <property type="component" value="Chromosome 8"/>
</dbReference>
<dbReference type="PROSITE" id="PS00028">
    <property type="entry name" value="ZINC_FINGER_C2H2_1"/>
    <property type="match status" value="5"/>
</dbReference>
<dbReference type="GO" id="GO:0005634">
    <property type="term" value="C:nucleus"/>
    <property type="evidence" value="ECO:0007669"/>
    <property type="project" value="UniProtKB-SubCell"/>
</dbReference>
<dbReference type="PANTHER" id="PTHR24377">
    <property type="entry name" value="IP01015P-RELATED"/>
    <property type="match status" value="1"/>
</dbReference>
<evidence type="ECO:0000313" key="8">
    <source>
        <dbReference type="Ensembl" id="ENSSSUP00005026879.1"/>
    </source>
</evidence>
<reference evidence="8" key="2">
    <citation type="submission" date="2025-08" db="UniProtKB">
        <authorList>
            <consortium name="Ensembl"/>
        </authorList>
    </citation>
    <scope>IDENTIFICATION</scope>
</reference>
<dbReference type="Ensembl" id="ENSSSUT00005030727.1">
    <property type="protein sequence ID" value="ENSSSUP00005026879.1"/>
    <property type="gene ID" value="ENSSSUG00005017411.1"/>
</dbReference>
<reference evidence="8" key="3">
    <citation type="submission" date="2025-09" db="UniProtKB">
        <authorList>
            <consortium name="Ensembl"/>
        </authorList>
    </citation>
    <scope>IDENTIFICATION</scope>
</reference>
<proteinExistence type="predicted"/>
<dbReference type="GO" id="GO:0008270">
    <property type="term" value="F:zinc ion binding"/>
    <property type="evidence" value="ECO:0007669"/>
    <property type="project" value="UniProtKB-KW"/>
</dbReference>
<feature type="domain" description="C2H2-type" evidence="7">
    <location>
        <begin position="342"/>
        <end position="369"/>
    </location>
</feature>
<evidence type="ECO:0000259" key="7">
    <source>
        <dbReference type="PROSITE" id="PS50157"/>
    </source>
</evidence>
<feature type="domain" description="C2H2-type" evidence="7">
    <location>
        <begin position="370"/>
        <end position="397"/>
    </location>
</feature>
<dbReference type="GO" id="GO:0010468">
    <property type="term" value="P:regulation of gene expression"/>
    <property type="evidence" value="ECO:0007669"/>
    <property type="project" value="UniProtKB-ARBA"/>
</dbReference>
<protein>
    <submittedName>
        <fullName evidence="8">Zinc finger protein 597</fullName>
    </submittedName>
</protein>
<feature type="domain" description="C2H2-type" evidence="7">
    <location>
        <begin position="165"/>
        <end position="208"/>
    </location>
</feature>
<dbReference type="OMA" id="ILDFPWE"/>
<name>A0A673UQU0_SURSU</name>
<organism evidence="8 9">
    <name type="scientific">Suricata suricatta</name>
    <name type="common">Meerkat</name>
    <dbReference type="NCBI Taxonomy" id="37032"/>
    <lineage>
        <taxon>Eukaryota</taxon>
        <taxon>Metazoa</taxon>
        <taxon>Chordata</taxon>
        <taxon>Craniata</taxon>
        <taxon>Vertebrata</taxon>
        <taxon>Euteleostomi</taxon>
        <taxon>Mammalia</taxon>
        <taxon>Eutheria</taxon>
        <taxon>Laurasiatheria</taxon>
        <taxon>Carnivora</taxon>
        <taxon>Feliformia</taxon>
        <taxon>Herpestidae</taxon>
        <taxon>Suricata</taxon>
    </lineage>
</organism>
<feature type="domain" description="C2H2-type" evidence="7">
    <location>
        <begin position="314"/>
        <end position="341"/>
    </location>
</feature>
<dbReference type="InterPro" id="IPR036236">
    <property type="entry name" value="Znf_C2H2_sf"/>
</dbReference>
<dbReference type="SUPFAM" id="SSF57667">
    <property type="entry name" value="beta-beta-alpha zinc fingers"/>
    <property type="match status" value="5"/>
</dbReference>
<evidence type="ECO:0000256" key="1">
    <source>
        <dbReference type="ARBA" id="ARBA00022723"/>
    </source>
</evidence>
<dbReference type="AlphaFoldDB" id="A0A673UQU0"/>
<gene>
    <name evidence="8" type="primary">ZNF597</name>
</gene>
<evidence type="ECO:0000256" key="4">
    <source>
        <dbReference type="ARBA" id="ARBA00022833"/>
    </source>
</evidence>
<evidence type="ECO:0000256" key="3">
    <source>
        <dbReference type="ARBA" id="ARBA00022771"/>
    </source>
</evidence>
<dbReference type="Pfam" id="PF00096">
    <property type="entry name" value="zf-C2H2"/>
    <property type="match status" value="3"/>
</dbReference>
<feature type="domain" description="C2H2-type" evidence="7">
    <location>
        <begin position="209"/>
        <end position="236"/>
    </location>
</feature>
<evidence type="ECO:0000256" key="2">
    <source>
        <dbReference type="ARBA" id="ARBA00022737"/>
    </source>
</evidence>
<evidence type="ECO:0000313" key="9">
    <source>
        <dbReference type="Proteomes" id="UP000472268"/>
    </source>
</evidence>
<sequence>MVLRWALMLFQGPMECVSLHSAQRSLSRDSTQECFKDMALIGKTEITQQVNLDSTGPEDLAPENSSIAVALLCSPDNGGGDPERKVPGGTPACKKRLVSLSVTIENHTPLTELSQCLGTTALSEVLEFPGEEARNLFKCPECDQSFSDNSCLVLHRRAHSGEKKYKCGGCGKIFNHRANLRTHRGCGGSFRQHAHLTRQVNIHVKEKPHMCRICGRGFMGLPGLSQHQKARTAQKAYECTDCCKYFGQKTNLALHEGTHMAATQYRCAPCVKCFGRPSHLVLPKQDHEDDSEDDSEHCDDCRENWRLFSKFKPLKCPECTMTFLRISELIYHQSIHRGEKPHKCKTCAETFILDSELACHQKSHTGEEPFKCATCGKSFRLDRHLVIHQQTHKKTTM</sequence>
<evidence type="ECO:0000256" key="5">
    <source>
        <dbReference type="ARBA" id="ARBA00023242"/>
    </source>
</evidence>
<reference evidence="8 9" key="1">
    <citation type="submission" date="2019-05" db="EMBL/GenBank/DDBJ databases">
        <title>A Chromosome-scale Meerkat (S. suricatta) Genome Assembly.</title>
        <authorList>
            <person name="Dudchenko O."/>
            <person name="Lieberman Aiden E."/>
            <person name="Tung J."/>
            <person name="Barreiro L.B."/>
            <person name="Clutton-Brock T.H."/>
        </authorList>
    </citation>
    <scope>NUCLEOTIDE SEQUENCE [LARGE SCALE GENOMIC DNA]</scope>
</reference>
<dbReference type="Gene3D" id="3.30.160.60">
    <property type="entry name" value="Classic Zinc Finger"/>
    <property type="match status" value="7"/>
</dbReference>
<keyword evidence="1" id="KW-0479">Metal-binding</keyword>
<keyword evidence="4" id="KW-0862">Zinc</keyword>
<keyword evidence="3 6" id="KW-0863">Zinc-finger</keyword>
<evidence type="ECO:0000256" key="6">
    <source>
        <dbReference type="PROSITE-ProRule" id="PRU00042"/>
    </source>
</evidence>
<dbReference type="GO" id="GO:0003677">
    <property type="term" value="F:DNA binding"/>
    <property type="evidence" value="ECO:0007669"/>
    <property type="project" value="UniProtKB-KW"/>
</dbReference>
<dbReference type="SMART" id="SM00355">
    <property type="entry name" value="ZnF_C2H2"/>
    <property type="match status" value="8"/>
</dbReference>
<keyword evidence="9" id="KW-1185">Reference proteome</keyword>
<keyword evidence="2" id="KW-0677">Repeat</keyword>
<dbReference type="InterPro" id="IPR013087">
    <property type="entry name" value="Znf_C2H2_type"/>
</dbReference>
<feature type="domain" description="C2H2-type" evidence="7">
    <location>
        <begin position="137"/>
        <end position="164"/>
    </location>
</feature>
<dbReference type="PROSITE" id="PS50157">
    <property type="entry name" value="ZINC_FINGER_C2H2_2"/>
    <property type="match status" value="7"/>
</dbReference>
<accession>A0A673UQU0</accession>
<feature type="domain" description="C2H2-type" evidence="7">
    <location>
        <begin position="237"/>
        <end position="264"/>
    </location>
</feature>
<dbReference type="InterPro" id="IPR050826">
    <property type="entry name" value="Krueppel_C2H2_ZnFinger"/>
</dbReference>
<keyword evidence="5" id="KW-0539">Nucleus</keyword>